<keyword evidence="3 9" id="KW-1003">Cell membrane</keyword>
<dbReference type="Gene3D" id="1.20.5.1030">
    <property type="entry name" value="Preprotein translocase secy subunit"/>
    <property type="match status" value="1"/>
</dbReference>
<dbReference type="Pfam" id="PF00584">
    <property type="entry name" value="SecE"/>
    <property type="match status" value="1"/>
</dbReference>
<evidence type="ECO:0000256" key="1">
    <source>
        <dbReference type="ARBA" id="ARBA00004370"/>
    </source>
</evidence>
<keyword evidence="6 9" id="KW-1133">Transmembrane helix</keyword>
<evidence type="ECO:0000256" key="3">
    <source>
        <dbReference type="ARBA" id="ARBA00022475"/>
    </source>
</evidence>
<feature type="transmembrane region" description="Helical" evidence="9">
    <location>
        <begin position="43"/>
        <end position="70"/>
    </location>
</feature>
<dbReference type="STRING" id="1120976.SAMN03080606_04213"/>
<dbReference type="GO" id="GO:0043952">
    <property type="term" value="P:protein transport by the Sec complex"/>
    <property type="evidence" value="ECO:0007669"/>
    <property type="project" value="UniProtKB-UniRule"/>
</dbReference>
<keyword evidence="5 9" id="KW-0653">Protein transport</keyword>
<evidence type="ECO:0000256" key="2">
    <source>
        <dbReference type="ARBA" id="ARBA00022448"/>
    </source>
</evidence>
<evidence type="ECO:0000256" key="9">
    <source>
        <dbReference type="HAMAP-Rule" id="MF_00422"/>
    </source>
</evidence>
<keyword evidence="11" id="KW-1185">Reference proteome</keyword>
<keyword evidence="4 9" id="KW-0812">Transmembrane</keyword>
<dbReference type="InterPro" id="IPR038379">
    <property type="entry name" value="SecE_sf"/>
</dbReference>
<evidence type="ECO:0000256" key="7">
    <source>
        <dbReference type="ARBA" id="ARBA00023010"/>
    </source>
</evidence>
<dbReference type="NCBIfam" id="TIGR00964">
    <property type="entry name" value="secE_bact"/>
    <property type="match status" value="1"/>
</dbReference>
<evidence type="ECO:0000256" key="6">
    <source>
        <dbReference type="ARBA" id="ARBA00022989"/>
    </source>
</evidence>
<dbReference type="PROSITE" id="PS01067">
    <property type="entry name" value="SECE_SEC61G"/>
    <property type="match status" value="1"/>
</dbReference>
<protein>
    <recommendedName>
        <fullName evidence="9">Protein translocase subunit SecE</fullName>
    </recommendedName>
</protein>
<evidence type="ECO:0000256" key="4">
    <source>
        <dbReference type="ARBA" id="ARBA00022692"/>
    </source>
</evidence>
<dbReference type="GO" id="GO:0009306">
    <property type="term" value="P:protein secretion"/>
    <property type="evidence" value="ECO:0007669"/>
    <property type="project" value="UniProtKB-UniRule"/>
</dbReference>
<comment type="similarity">
    <text evidence="9">Belongs to the SecE/SEC61-gamma family.</text>
</comment>
<dbReference type="InterPro" id="IPR001901">
    <property type="entry name" value="Translocase_SecE/Sec61-g"/>
</dbReference>
<comment type="subunit">
    <text evidence="9">Component of the Sec protein translocase complex. Heterotrimer consisting of SecY, SecE and SecG subunits. The heterotrimers can form oligomers, although 1 heterotrimer is thought to be able to translocate proteins. Interacts with the ribosome. Interacts with SecDF, and other proteins may be involved. Interacts with SecA.</text>
</comment>
<comment type="subcellular location">
    <subcellularLocation>
        <location evidence="9">Cell membrane</location>
        <topology evidence="9">Single-pass membrane protein</topology>
    </subcellularLocation>
    <subcellularLocation>
        <location evidence="1">Membrane</location>
    </subcellularLocation>
</comment>
<organism evidence="10 11">
    <name type="scientific">Alkaliphilus peptidifermentans DSM 18978</name>
    <dbReference type="NCBI Taxonomy" id="1120976"/>
    <lineage>
        <taxon>Bacteria</taxon>
        <taxon>Bacillati</taxon>
        <taxon>Bacillota</taxon>
        <taxon>Clostridia</taxon>
        <taxon>Peptostreptococcales</taxon>
        <taxon>Natronincolaceae</taxon>
        <taxon>Alkaliphilus</taxon>
    </lineage>
</organism>
<dbReference type="EMBL" id="FMUS01000045">
    <property type="protein sequence ID" value="SCZ09620.1"/>
    <property type="molecule type" value="Genomic_DNA"/>
</dbReference>
<dbReference type="OrthoDB" id="9799073at2"/>
<dbReference type="PANTHER" id="PTHR33910:SF1">
    <property type="entry name" value="PROTEIN TRANSLOCASE SUBUNIT SECE"/>
    <property type="match status" value="1"/>
</dbReference>
<gene>
    <name evidence="9" type="primary">secE</name>
    <name evidence="10" type="ORF">SAMN03080606_04213</name>
</gene>
<dbReference type="InterPro" id="IPR005807">
    <property type="entry name" value="SecE_bac"/>
</dbReference>
<dbReference type="GO" id="GO:0006605">
    <property type="term" value="P:protein targeting"/>
    <property type="evidence" value="ECO:0007669"/>
    <property type="project" value="UniProtKB-UniRule"/>
</dbReference>
<name>A0A1G5LBJ0_9FIRM</name>
<evidence type="ECO:0000313" key="10">
    <source>
        <dbReference type="EMBL" id="SCZ09620.1"/>
    </source>
</evidence>
<keyword evidence="8 9" id="KW-0472">Membrane</keyword>
<evidence type="ECO:0000256" key="5">
    <source>
        <dbReference type="ARBA" id="ARBA00022927"/>
    </source>
</evidence>
<reference evidence="10 11" key="1">
    <citation type="submission" date="2016-10" db="EMBL/GenBank/DDBJ databases">
        <authorList>
            <person name="de Groot N.N."/>
        </authorList>
    </citation>
    <scope>NUCLEOTIDE SEQUENCE [LARGE SCALE GENOMIC DNA]</scope>
    <source>
        <strain evidence="10 11">DSM 18978</strain>
    </source>
</reference>
<sequence>MSTHANTNKENTRSFGKFLRGVKSELKKVNWPNRKELTNHTSVVIAASLVATAILWVLDAAFGFGLNLILK</sequence>
<dbReference type="PANTHER" id="PTHR33910">
    <property type="entry name" value="PROTEIN TRANSLOCASE SUBUNIT SECE"/>
    <property type="match status" value="1"/>
</dbReference>
<dbReference type="GO" id="GO:0008320">
    <property type="term" value="F:protein transmembrane transporter activity"/>
    <property type="evidence" value="ECO:0007669"/>
    <property type="project" value="UniProtKB-UniRule"/>
</dbReference>
<dbReference type="Proteomes" id="UP000198636">
    <property type="component" value="Unassembled WGS sequence"/>
</dbReference>
<evidence type="ECO:0000313" key="11">
    <source>
        <dbReference type="Proteomes" id="UP000198636"/>
    </source>
</evidence>
<comment type="function">
    <text evidence="9">Essential subunit of the Sec protein translocation channel SecYEG. Clamps together the 2 halves of SecY. May contact the channel plug during translocation.</text>
</comment>
<evidence type="ECO:0000256" key="8">
    <source>
        <dbReference type="ARBA" id="ARBA00023136"/>
    </source>
</evidence>
<dbReference type="RefSeq" id="WP_091547531.1">
    <property type="nucleotide sequence ID" value="NZ_FMUS01000045.1"/>
</dbReference>
<accession>A0A1G5LBJ0</accession>
<dbReference type="HAMAP" id="MF_00422">
    <property type="entry name" value="SecE"/>
    <property type="match status" value="1"/>
</dbReference>
<dbReference type="GO" id="GO:0005886">
    <property type="term" value="C:plasma membrane"/>
    <property type="evidence" value="ECO:0007669"/>
    <property type="project" value="UniProtKB-SubCell"/>
</dbReference>
<proteinExistence type="inferred from homology"/>
<keyword evidence="7 9" id="KW-0811">Translocation</keyword>
<dbReference type="AlphaFoldDB" id="A0A1G5LBJ0"/>
<dbReference type="GO" id="GO:0065002">
    <property type="term" value="P:intracellular protein transmembrane transport"/>
    <property type="evidence" value="ECO:0007669"/>
    <property type="project" value="UniProtKB-UniRule"/>
</dbReference>
<keyword evidence="2 9" id="KW-0813">Transport</keyword>